<comment type="similarity">
    <text evidence="1">Belongs to the metallophosphoesterase superfamily. YfcE family.</text>
</comment>
<dbReference type="KEGG" id="paru:CYR75_01135"/>
<dbReference type="EMBL" id="CP025583">
    <property type="protein sequence ID" value="AUM73084.1"/>
    <property type="molecule type" value="Genomic_DNA"/>
</dbReference>
<dbReference type="Proteomes" id="UP000234882">
    <property type="component" value="Chromosome"/>
</dbReference>
<dbReference type="InterPro" id="IPR029052">
    <property type="entry name" value="Metallo-depent_PP-like"/>
</dbReference>
<feature type="domain" description="Calcineurin-like phosphoesterase" evidence="2">
    <location>
        <begin position="12"/>
        <end position="99"/>
    </location>
</feature>
<dbReference type="RefSeq" id="WP_101498468.1">
    <property type="nucleotide sequence ID" value="NZ_CP025583.1"/>
</dbReference>
<sequence>MHLIGQPSRGGRIGVISDTHGLLRPEALEALEGVDRILHAGDIGDPDHLGALARIAPVTAVRGNIDRGHWAEALPETVSLMVGGLRIHMIHDRKALQADPEALAPRSTRCPSDLLPPRHGRSNRPTVCFGYGVKKADRSTDVFDFASRPFCYRENNVSIG</sequence>
<dbReference type="Gene3D" id="3.60.21.10">
    <property type="match status" value="1"/>
</dbReference>
<organism evidence="3 4">
    <name type="scientific">Paracoccus jeotgali</name>
    <dbReference type="NCBI Taxonomy" id="2065379"/>
    <lineage>
        <taxon>Bacteria</taxon>
        <taxon>Pseudomonadati</taxon>
        <taxon>Pseudomonadota</taxon>
        <taxon>Alphaproteobacteria</taxon>
        <taxon>Rhodobacterales</taxon>
        <taxon>Paracoccaceae</taxon>
        <taxon>Paracoccus</taxon>
    </lineage>
</organism>
<evidence type="ECO:0000313" key="4">
    <source>
        <dbReference type="Proteomes" id="UP000234882"/>
    </source>
</evidence>
<dbReference type="Pfam" id="PF12850">
    <property type="entry name" value="Metallophos_2"/>
    <property type="match status" value="1"/>
</dbReference>
<dbReference type="InterPro" id="IPR024654">
    <property type="entry name" value="Calcineurin-like_PHP_lpxH"/>
</dbReference>
<gene>
    <name evidence="3" type="ORF">CYR75_01135</name>
</gene>
<evidence type="ECO:0000259" key="2">
    <source>
        <dbReference type="Pfam" id="PF12850"/>
    </source>
</evidence>
<keyword evidence="4" id="KW-1185">Reference proteome</keyword>
<dbReference type="AlphaFoldDB" id="A0A2K9MBS8"/>
<dbReference type="SUPFAM" id="SSF56300">
    <property type="entry name" value="Metallo-dependent phosphatases"/>
    <property type="match status" value="1"/>
</dbReference>
<evidence type="ECO:0000313" key="3">
    <source>
        <dbReference type="EMBL" id="AUM73084.1"/>
    </source>
</evidence>
<proteinExistence type="inferred from homology"/>
<reference evidence="4" key="1">
    <citation type="submission" date="2017-12" db="EMBL/GenBank/DDBJ databases">
        <title>Genomic analysis of Paracoccus sp. CBA4604.</title>
        <authorList>
            <person name="Roh S.W."/>
            <person name="Kim J.Y."/>
            <person name="Kim J.S."/>
        </authorList>
    </citation>
    <scope>NUCLEOTIDE SEQUENCE [LARGE SCALE GENOMIC DNA]</scope>
    <source>
        <strain evidence="4">CBA4604</strain>
    </source>
</reference>
<accession>A0A2K9MBS8</accession>
<name>A0A2K9MBS8_9RHOB</name>
<protein>
    <recommendedName>
        <fullName evidence="2">Calcineurin-like phosphoesterase domain-containing protein</fullName>
    </recommendedName>
</protein>
<dbReference type="OrthoDB" id="9785951at2"/>
<evidence type="ECO:0000256" key="1">
    <source>
        <dbReference type="ARBA" id="ARBA00008950"/>
    </source>
</evidence>